<dbReference type="EC" id="3.1.-.-" evidence="1"/>
<keyword evidence="1" id="KW-0540">Nuclease</keyword>
<organism evidence="1">
    <name type="scientific">uncultured Sphingosinicella sp</name>
    <dbReference type="NCBI Taxonomy" id="478748"/>
    <lineage>
        <taxon>Bacteria</taxon>
        <taxon>Pseudomonadati</taxon>
        <taxon>Pseudomonadota</taxon>
        <taxon>Alphaproteobacteria</taxon>
        <taxon>Sphingomonadales</taxon>
        <taxon>Sphingosinicellaceae</taxon>
        <taxon>Sphingosinicella</taxon>
        <taxon>environmental samples</taxon>
    </lineage>
</organism>
<name>A0A6J4TNG8_9SPHN</name>
<dbReference type="AlphaFoldDB" id="A0A6J4TNG8"/>
<protein>
    <submittedName>
        <fullName evidence="1">Single-stranded-DNA-specific exonuclease RecJ</fullName>
        <ecNumber evidence="1">3.1.-.-</ecNumber>
    </submittedName>
</protein>
<dbReference type="EMBL" id="CADCWD010000030">
    <property type="protein sequence ID" value="CAA9528147.1"/>
    <property type="molecule type" value="Genomic_DNA"/>
</dbReference>
<proteinExistence type="predicted"/>
<dbReference type="GO" id="GO:0004527">
    <property type="term" value="F:exonuclease activity"/>
    <property type="evidence" value="ECO:0007669"/>
    <property type="project" value="UniProtKB-KW"/>
</dbReference>
<sequence>MLILGHFDADGLSAVAILKRALDRAGRPADVRLVGKGENPWSDALTAELAERAPGGLIVADLGVRGGELLSGVATVIVDHHVPTGTPGEAVIISGHGLEPEPTSALLAYWCAQAVGETKDLLWLAAIGLIGDVAEAAGFPEMAEAQQRYGKTALRDAVSLLNAPRRAAAADAGPALALLLKGEGPKDVTSGRYPETQLLLAAREEVKGELDRAKRVGPKVRGDVALIRFESACQIHPLVAQQWRGRLKDKIVLAANTGYRPGWVHFAARTATEANLIEFLAERRPAGADENYGSGHIKATGGALRPEDWNEFVSGLGFPEEKVDA</sequence>
<dbReference type="Gene3D" id="3.90.1640.30">
    <property type="match status" value="1"/>
</dbReference>
<keyword evidence="1" id="KW-0269">Exonuclease</keyword>
<keyword evidence="1" id="KW-0378">Hydrolase</keyword>
<accession>A0A6J4TNG8</accession>
<dbReference type="SUPFAM" id="SSF64182">
    <property type="entry name" value="DHH phosphoesterases"/>
    <property type="match status" value="1"/>
</dbReference>
<dbReference type="PANTHER" id="PTHR30255:SF2">
    <property type="entry name" value="SINGLE-STRANDED-DNA-SPECIFIC EXONUCLEASE RECJ"/>
    <property type="match status" value="1"/>
</dbReference>
<dbReference type="InterPro" id="IPR051673">
    <property type="entry name" value="SSDNA_exonuclease_RecJ"/>
</dbReference>
<evidence type="ECO:0000313" key="1">
    <source>
        <dbReference type="EMBL" id="CAA9528147.1"/>
    </source>
</evidence>
<dbReference type="InterPro" id="IPR038763">
    <property type="entry name" value="DHH_sf"/>
</dbReference>
<reference evidence="1" key="1">
    <citation type="submission" date="2020-02" db="EMBL/GenBank/DDBJ databases">
        <authorList>
            <person name="Meier V. D."/>
        </authorList>
    </citation>
    <scope>NUCLEOTIDE SEQUENCE</scope>
    <source>
        <strain evidence="1">AVDCRST_MAG23</strain>
    </source>
</reference>
<gene>
    <name evidence="1" type="ORF">AVDCRST_MAG23-757</name>
</gene>
<dbReference type="PANTHER" id="PTHR30255">
    <property type="entry name" value="SINGLE-STRANDED-DNA-SPECIFIC EXONUCLEASE RECJ"/>
    <property type="match status" value="1"/>
</dbReference>